<dbReference type="Gene3D" id="4.10.780.10">
    <property type="entry name" value="Pyruvate-flavodoxin oxidoreductase, EKR domain"/>
    <property type="match status" value="1"/>
</dbReference>
<evidence type="ECO:0000256" key="8">
    <source>
        <dbReference type="ARBA" id="ARBA00023014"/>
    </source>
</evidence>
<dbReference type="CDD" id="cd03377">
    <property type="entry name" value="TPP_PFOR_PNO"/>
    <property type="match status" value="1"/>
</dbReference>
<dbReference type="InterPro" id="IPR037112">
    <property type="entry name" value="Pyrv-flavodox_OxR_EKR_sf"/>
</dbReference>
<feature type="domain" description="4Fe-4S ferredoxin-type" evidence="10">
    <location>
        <begin position="794"/>
        <end position="823"/>
    </location>
</feature>
<dbReference type="InterPro" id="IPR009014">
    <property type="entry name" value="Transketo_C/PFOR_II"/>
</dbReference>
<evidence type="ECO:0000313" key="11">
    <source>
        <dbReference type="EMBL" id="SBN39741.1"/>
    </source>
</evidence>
<dbReference type="InterPro" id="IPR029061">
    <property type="entry name" value="THDP-binding"/>
</dbReference>
<name>A0A2C7AWH8_9ACTN</name>
<evidence type="ECO:0000256" key="5">
    <source>
        <dbReference type="ARBA" id="ARBA00022982"/>
    </source>
</evidence>
<reference evidence="11" key="1">
    <citation type="submission" date="2016-05" db="EMBL/GenBank/DDBJ databases">
        <authorList>
            <person name="Lavstsen T."/>
            <person name="Jespersen J.S."/>
        </authorList>
    </citation>
    <scope>NUCLEOTIDE SEQUENCE</scope>
    <source>
        <strain evidence="11">PFRJS10</strain>
    </source>
</reference>
<dbReference type="GO" id="GO:0051539">
    <property type="term" value="F:4 iron, 4 sulfur cluster binding"/>
    <property type="evidence" value="ECO:0007669"/>
    <property type="project" value="UniProtKB-KW"/>
</dbReference>
<evidence type="ECO:0000256" key="3">
    <source>
        <dbReference type="ARBA" id="ARBA00022485"/>
    </source>
</evidence>
<keyword evidence="7" id="KW-0408">Iron</keyword>
<evidence type="ECO:0000256" key="2">
    <source>
        <dbReference type="ARBA" id="ARBA00022448"/>
    </source>
</evidence>
<dbReference type="InterPro" id="IPR033412">
    <property type="entry name" value="PFOR_II"/>
</dbReference>
<dbReference type="InterPro" id="IPR011895">
    <property type="entry name" value="Pyrv_flavodox_OxRed"/>
</dbReference>
<dbReference type="FunFam" id="3.40.920.10:FF:000001">
    <property type="entry name" value="Pyruvate:ferredoxin (Flavodoxin) oxidoreductase"/>
    <property type="match status" value="1"/>
</dbReference>
<dbReference type="Pfam" id="PF17147">
    <property type="entry name" value="PFOR_II"/>
    <property type="match status" value="1"/>
</dbReference>
<dbReference type="PANTHER" id="PTHR32154:SF0">
    <property type="entry name" value="PYRUVATE-FLAVODOXIN OXIDOREDUCTASE-RELATED"/>
    <property type="match status" value="1"/>
</dbReference>
<keyword evidence="8" id="KW-0411">Iron-sulfur</keyword>
<comment type="similarity">
    <text evidence="1">Belongs to the pyruvate:ferredoxin/flavodoxin oxidoreductase family.</text>
</comment>
<dbReference type="GO" id="GO:0030976">
    <property type="term" value="F:thiamine pyrophosphate binding"/>
    <property type="evidence" value="ECO:0007669"/>
    <property type="project" value="InterPro"/>
</dbReference>
<dbReference type="EMBL" id="LT576035">
    <property type="protein sequence ID" value="SBN39741.1"/>
    <property type="molecule type" value="Genomic_DNA"/>
</dbReference>
<keyword evidence="2" id="KW-0813">Transport</keyword>
<keyword evidence="3" id="KW-0004">4Fe-4S</keyword>
<dbReference type="Gene3D" id="3.30.70.20">
    <property type="match status" value="1"/>
</dbReference>
<dbReference type="Gene3D" id="3.40.920.10">
    <property type="entry name" value="Pyruvate-ferredoxin oxidoreductase, PFOR, domain III"/>
    <property type="match status" value="1"/>
</dbReference>
<dbReference type="Pfam" id="PF10371">
    <property type="entry name" value="EKR"/>
    <property type="match status" value="1"/>
</dbReference>
<sequence>MTTTTRGPVPGSNGMPANPGLSGEAATATPSPVDVAAGAKDAADELAQSRREQDITHQMICDGNTAASDVAFRINELCSIYPITPSSPMAELADEWSARDRMNIWGQVPHVMEMQSEAGAAGAMHGSLQGGALATTFTASQGLLLMIPNMYKISGELTSTVMHVAARSLATQGLSIFGDHQDVMACRQTGWAMLCSTGVQQCHDNALISQVATLRSRVPFMHFFDGFRTSHELNTCIQLTDDQLRSMVPDALVREHRERALSPDNPFIRGTAQNADVYFQGREAGNKYYDSVPGIVQDAMDEFAAMTGRQYHLADYYGAPDADRVIVIMGSGAETVQQTVSKLNEQGEKVGLVVIRLYRPFPTQAVLDCIPASVKKIAVLDRTKEPGSNGEPLFLDVVSAVSEAYSNGERDNLPAIIGGRYGLSSKEFTPGMCAAVYDELAKDKPKRRFTVGITDDVTHLSIPWDASLDLEDPETSRAVFYGIGADGTVGANKNTIKILGSEPGTYAQGYFVYDSKKSGGRTTSHLRFGPDPIKAPYLVNQAGFIGVHHWADLERIDVLAFARKGTTVLINSPYPAEDVWGHLPAPMQKKIIDLDLQVYAIDAGEVARSVGLGNRTNTVLQTCYFKISGVLPEDHAIEAIKNSITKTYAKKSMEIVEKNHAAVDAALEHLHKIDVPAKVTSTEDYLPPVPSFAPDFVKDVTAAMMTEQGESLPVSKLPADGSFPSGTTQYEKRNVSEIIAVWDQDNCIQCGNCAFVCPHGVLRAKYYKPDVLDDAPKSFQAVPLNAAGLPDEMYTLQVFAEDCTGCGLCVEACPVHPIGGDPERKAINLDSVLDRTNERANVEFFQKIPEPPRTRVNYGAVHGAQFLQPLFEFSGACPGCGETPYLKLLTQLFGDRATVANATGCSSIYGGNLPTTPWAKNKEGRGPAWSNSLFEDNAEFGLGMRLAADLHNELARRRVDELSDAINDPELVDQLLNAPQAQESDLHAQAERVDALQDRLTDLVNDPNVDADTKAKVEDLRSVADNLLRRSVWIVGGDGWAYDIGSGGLDHVLSTGRNVNVLVLDTEVYSNTGGQASKSSPMGAIAKFATAGKRTNKKDIAMQAVSYGDVYVARVAFGADPEQTLKAFREAEAYPGPSLIIAYSHCISHGYNLRKGLDQQYKAVASGHWPLIRYNPEVRDSGGNPFLLDSARPRISLMDYRKTELRFKMLMVKDPEEAKRLNDLSQEQVTRRFADYEEMASRPAEMFATDARRDV</sequence>
<dbReference type="GO" id="GO:0016903">
    <property type="term" value="F:oxidoreductase activity, acting on the aldehyde or oxo group of donors"/>
    <property type="evidence" value="ECO:0007669"/>
    <property type="project" value="InterPro"/>
</dbReference>
<dbReference type="Pfam" id="PF01855">
    <property type="entry name" value="POR_N"/>
    <property type="match status" value="1"/>
</dbReference>
<evidence type="ECO:0000256" key="4">
    <source>
        <dbReference type="ARBA" id="ARBA00022723"/>
    </source>
</evidence>
<dbReference type="Pfam" id="PF12838">
    <property type="entry name" value="Fer4_7"/>
    <property type="match status" value="1"/>
</dbReference>
<dbReference type="CDD" id="cd07034">
    <property type="entry name" value="TPP_PYR_PFOR_IOR-alpha_like"/>
    <property type="match status" value="1"/>
</dbReference>
<keyword evidence="6" id="KW-0560">Oxidoreductase</keyword>
<dbReference type="InterPro" id="IPR050722">
    <property type="entry name" value="Pyruvate:ferred/Flavod_OxRd"/>
</dbReference>
<dbReference type="InterPro" id="IPR011766">
    <property type="entry name" value="TPP_enzyme_TPP-bd"/>
</dbReference>
<dbReference type="SUPFAM" id="SSF54862">
    <property type="entry name" value="4Fe-4S ferredoxins"/>
    <property type="match status" value="1"/>
</dbReference>
<gene>
    <name evidence="11" type="ORF">PFR_JS10_2098</name>
</gene>
<dbReference type="Gene3D" id="3.40.50.970">
    <property type="match status" value="2"/>
</dbReference>
<evidence type="ECO:0000259" key="10">
    <source>
        <dbReference type="PROSITE" id="PS51379"/>
    </source>
</evidence>
<organism evidence="11">
    <name type="scientific">Propionibacterium freudenreichii</name>
    <dbReference type="NCBI Taxonomy" id="1744"/>
    <lineage>
        <taxon>Bacteria</taxon>
        <taxon>Bacillati</taxon>
        <taxon>Actinomycetota</taxon>
        <taxon>Actinomycetes</taxon>
        <taxon>Propionibacteriales</taxon>
        <taxon>Propionibacteriaceae</taxon>
        <taxon>Propionibacterium</taxon>
    </lineage>
</organism>
<feature type="domain" description="4Fe-4S ferredoxin-type" evidence="10">
    <location>
        <begin position="738"/>
        <end position="767"/>
    </location>
</feature>
<dbReference type="InterPro" id="IPR019456">
    <property type="entry name" value="Pyrv-flavodox_OxRtase_EKR"/>
</dbReference>
<dbReference type="InterPro" id="IPR019752">
    <property type="entry name" value="Pyrv/ketoisovalerate_OxRed_cat"/>
</dbReference>
<evidence type="ECO:0000256" key="6">
    <source>
        <dbReference type="ARBA" id="ARBA00023002"/>
    </source>
</evidence>
<dbReference type="InterPro" id="IPR002869">
    <property type="entry name" value="Pyrv_flavodox_OxRed_cen"/>
</dbReference>
<feature type="region of interest" description="Disordered" evidence="9">
    <location>
        <begin position="1"/>
        <end position="29"/>
    </location>
</feature>
<dbReference type="GO" id="GO:0022900">
    <property type="term" value="P:electron transport chain"/>
    <property type="evidence" value="ECO:0007669"/>
    <property type="project" value="InterPro"/>
</dbReference>
<dbReference type="PANTHER" id="PTHR32154">
    <property type="entry name" value="PYRUVATE-FLAVODOXIN OXIDOREDUCTASE-RELATED"/>
    <property type="match status" value="1"/>
</dbReference>
<keyword evidence="5" id="KW-0249">Electron transport</keyword>
<dbReference type="AlphaFoldDB" id="A0A2C7AWH8"/>
<dbReference type="Gene3D" id="3.40.50.920">
    <property type="match status" value="1"/>
</dbReference>
<dbReference type="FunFam" id="3.40.50.970:FF:000041">
    <property type="entry name" value="Pyruvate:ferredoxin (Flavodoxin) oxidoreductase"/>
    <property type="match status" value="1"/>
</dbReference>
<dbReference type="InterPro" id="IPR017900">
    <property type="entry name" value="4Fe4S_Fe_S_CS"/>
</dbReference>
<dbReference type="FunFam" id="3.40.50.970:FF:000012">
    <property type="entry name" value="Pyruvate:ferredoxin (Flavodoxin) oxidoreductase"/>
    <property type="match status" value="1"/>
</dbReference>
<dbReference type="NCBIfam" id="TIGR02176">
    <property type="entry name" value="pyruv_ox_red"/>
    <property type="match status" value="1"/>
</dbReference>
<evidence type="ECO:0000256" key="1">
    <source>
        <dbReference type="ARBA" id="ARBA00009032"/>
    </source>
</evidence>
<dbReference type="SUPFAM" id="SSF53323">
    <property type="entry name" value="Pyruvate-ferredoxin oxidoreductase, PFOR, domain III"/>
    <property type="match status" value="1"/>
</dbReference>
<evidence type="ECO:0000256" key="7">
    <source>
        <dbReference type="ARBA" id="ARBA00023004"/>
    </source>
</evidence>
<dbReference type="PROSITE" id="PS51379">
    <property type="entry name" value="4FE4S_FER_2"/>
    <property type="match status" value="2"/>
</dbReference>
<evidence type="ECO:0000256" key="9">
    <source>
        <dbReference type="SAM" id="MobiDB-lite"/>
    </source>
</evidence>
<keyword evidence="4" id="KW-0479">Metal-binding</keyword>
<dbReference type="InterPro" id="IPR002880">
    <property type="entry name" value="Pyrv_Fd/Flavodoxin_OxRdtase_N"/>
</dbReference>
<dbReference type="Pfam" id="PF02775">
    <property type="entry name" value="TPP_enzyme_C"/>
    <property type="match status" value="1"/>
</dbReference>
<accession>A0A2C7AWH8</accession>
<protein>
    <submittedName>
        <fullName evidence="11">Pyruvate-flavodoxin oxidoreductase (Precursor)</fullName>
    </submittedName>
</protein>
<dbReference type="SMART" id="SM00890">
    <property type="entry name" value="EKR"/>
    <property type="match status" value="1"/>
</dbReference>
<dbReference type="GO" id="GO:0006979">
    <property type="term" value="P:response to oxidative stress"/>
    <property type="evidence" value="ECO:0007669"/>
    <property type="project" value="TreeGrafter"/>
</dbReference>
<dbReference type="SUPFAM" id="SSF52518">
    <property type="entry name" value="Thiamin diphosphate-binding fold (THDP-binding)"/>
    <property type="match status" value="2"/>
</dbReference>
<dbReference type="GO" id="GO:0005506">
    <property type="term" value="F:iron ion binding"/>
    <property type="evidence" value="ECO:0007669"/>
    <property type="project" value="InterPro"/>
</dbReference>
<dbReference type="Pfam" id="PF01558">
    <property type="entry name" value="POR"/>
    <property type="match status" value="1"/>
</dbReference>
<dbReference type="GO" id="GO:0000287">
    <property type="term" value="F:magnesium ion binding"/>
    <property type="evidence" value="ECO:0007669"/>
    <property type="project" value="UniProtKB-ARBA"/>
</dbReference>
<dbReference type="PROSITE" id="PS00198">
    <property type="entry name" value="4FE4S_FER_1"/>
    <property type="match status" value="1"/>
</dbReference>
<proteinExistence type="inferred from homology"/>
<dbReference type="InterPro" id="IPR017896">
    <property type="entry name" value="4Fe4S_Fe-S-bd"/>
</dbReference>
<dbReference type="SUPFAM" id="SSF52922">
    <property type="entry name" value="TK C-terminal domain-like"/>
    <property type="match status" value="1"/>
</dbReference>
<dbReference type="FunFam" id="3.40.50.920:FF:000007">
    <property type="entry name" value="Pyruvate:ferredoxin (Flavodoxin) oxidoreductase"/>
    <property type="match status" value="1"/>
</dbReference>
<keyword evidence="11" id="KW-0670">Pyruvate</keyword>